<evidence type="ECO:0000313" key="12">
    <source>
        <dbReference type="Proteomes" id="UP000236151"/>
    </source>
</evidence>
<reference evidence="11 12" key="1">
    <citation type="submission" date="2017-06" db="EMBL/GenBank/DDBJ databases">
        <title>Investigating the central metabolism of Clostridium thermosuccinogenes.</title>
        <authorList>
            <person name="Koendjbiharie J.G."/>
            <person name="van Kranenburg R."/>
        </authorList>
    </citation>
    <scope>NUCLEOTIDE SEQUENCE [LARGE SCALE GENOMIC DNA]</scope>
    <source>
        <strain evidence="11 12">DSM 5806</strain>
    </source>
</reference>
<dbReference type="GO" id="GO:0046677">
    <property type="term" value="P:response to antibiotic"/>
    <property type="evidence" value="ECO:0007669"/>
    <property type="project" value="UniProtKB-KW"/>
</dbReference>
<keyword evidence="12" id="KW-1185">Reference proteome</keyword>
<feature type="transmembrane region" description="Helical" evidence="10">
    <location>
        <begin position="98"/>
        <end position="121"/>
    </location>
</feature>
<dbReference type="CDD" id="cd13143">
    <property type="entry name" value="MATE_MepA_like"/>
    <property type="match status" value="1"/>
</dbReference>
<evidence type="ECO:0000256" key="4">
    <source>
        <dbReference type="ARBA" id="ARBA00022448"/>
    </source>
</evidence>
<evidence type="ECO:0000256" key="3">
    <source>
        <dbReference type="ARBA" id="ARBA00022106"/>
    </source>
</evidence>
<evidence type="ECO:0000256" key="9">
    <source>
        <dbReference type="ARBA" id="ARBA00023251"/>
    </source>
</evidence>
<gene>
    <name evidence="11" type="ORF">CDQ84_17750</name>
</gene>
<feature type="transmembrane region" description="Helical" evidence="10">
    <location>
        <begin position="330"/>
        <end position="349"/>
    </location>
</feature>
<evidence type="ECO:0000256" key="8">
    <source>
        <dbReference type="ARBA" id="ARBA00023136"/>
    </source>
</evidence>
<keyword evidence="4" id="KW-0813">Transport</keyword>
<feature type="transmembrane region" description="Helical" evidence="10">
    <location>
        <begin position="369"/>
        <end position="388"/>
    </location>
</feature>
<protein>
    <recommendedName>
        <fullName evidence="3">Multidrug export protein MepA</fullName>
    </recommendedName>
</protein>
<feature type="transmembrane region" description="Helical" evidence="10">
    <location>
        <begin position="141"/>
        <end position="162"/>
    </location>
</feature>
<evidence type="ECO:0000313" key="11">
    <source>
        <dbReference type="EMBL" id="PNT95075.1"/>
    </source>
</evidence>
<sequence length="463" mass="50567">MKDMTARTNGNPLGYEPILGLIGRFAIPSIISMLVASAYNITDQIFIGHLVGMLGNGATNVAFPVVTFTTAFAQLIGVGTAANFNINMGAKKEEEAKHFIGTGISLMSVIGLFIFCTVFVLKRPILLSCGATENVLPLAMAYLSITAIGLPFQLFTTASSSLIRADGSPTYSMICNITGAILNIFLDWLFMFLFGWGIQGAAIATVVGQVISFLLCAIYYFKFKTFQITRGMLSIEWHYVKQIVKLGTSNFINHTIMMLVNIVLNNSLKIYGAMSIYGSDTPLAVSGVIAKLNSILTAVSVGLAQGCQPILGFNMGAKNYSRVKETYKKAVSIALAISILTFVLFQGFPRQITGIFGGGSDLYFQFAEQYLRIYMFMVCVFGIQPLTINYFTGTGNVKQGIILTLSRQGAFLIPLLLILPRFLGLTSILYAGPIADFMACLLSLIMITINFRKMDMMQTLWKH</sequence>
<accession>A0A2K2F746</accession>
<dbReference type="InterPro" id="IPR045070">
    <property type="entry name" value="MATE_MepA-like"/>
</dbReference>
<dbReference type="KEGG" id="cthd:CDO33_12945"/>
<dbReference type="InterPro" id="IPR048279">
    <property type="entry name" value="MdtK-like"/>
</dbReference>
<keyword evidence="6 10" id="KW-0812">Transmembrane</keyword>
<proteinExistence type="inferred from homology"/>
<dbReference type="RefSeq" id="WP_103083078.1">
    <property type="nucleotide sequence ID" value="NZ_CP021850.1"/>
</dbReference>
<dbReference type="OrthoDB" id="9811110at2"/>
<organism evidence="11 12">
    <name type="scientific">Clostridium thermosuccinogenes</name>
    <dbReference type="NCBI Taxonomy" id="84032"/>
    <lineage>
        <taxon>Bacteria</taxon>
        <taxon>Bacillati</taxon>
        <taxon>Bacillota</taxon>
        <taxon>Clostridia</taxon>
        <taxon>Eubacteriales</taxon>
        <taxon>Clostridiaceae</taxon>
        <taxon>Clostridium</taxon>
    </lineage>
</organism>
<feature type="transmembrane region" description="Helical" evidence="10">
    <location>
        <begin position="174"/>
        <end position="196"/>
    </location>
</feature>
<comment type="subcellular location">
    <subcellularLocation>
        <location evidence="1">Cell membrane</location>
        <topology evidence="1">Multi-pass membrane protein</topology>
    </subcellularLocation>
</comment>
<evidence type="ECO:0000256" key="7">
    <source>
        <dbReference type="ARBA" id="ARBA00022989"/>
    </source>
</evidence>
<keyword evidence="8 10" id="KW-0472">Membrane</keyword>
<evidence type="ECO:0000256" key="1">
    <source>
        <dbReference type="ARBA" id="ARBA00004651"/>
    </source>
</evidence>
<evidence type="ECO:0000256" key="2">
    <source>
        <dbReference type="ARBA" id="ARBA00008417"/>
    </source>
</evidence>
<dbReference type="InterPro" id="IPR002528">
    <property type="entry name" value="MATE_fam"/>
</dbReference>
<feature type="transmembrane region" description="Helical" evidence="10">
    <location>
        <begin position="202"/>
        <end position="221"/>
    </location>
</feature>
<dbReference type="GO" id="GO:0005886">
    <property type="term" value="C:plasma membrane"/>
    <property type="evidence" value="ECO:0007669"/>
    <property type="project" value="UniProtKB-SubCell"/>
</dbReference>
<feature type="transmembrane region" description="Helical" evidence="10">
    <location>
        <begin position="21"/>
        <end position="41"/>
    </location>
</feature>
<feature type="transmembrane region" description="Helical" evidence="10">
    <location>
        <begin position="61"/>
        <end position="86"/>
    </location>
</feature>
<dbReference type="PIRSF" id="PIRSF006603">
    <property type="entry name" value="DinF"/>
    <property type="match status" value="1"/>
</dbReference>
<evidence type="ECO:0000256" key="6">
    <source>
        <dbReference type="ARBA" id="ARBA00022692"/>
    </source>
</evidence>
<dbReference type="NCBIfam" id="TIGR00797">
    <property type="entry name" value="matE"/>
    <property type="match status" value="1"/>
</dbReference>
<comment type="similarity">
    <text evidence="2">Belongs to the multi antimicrobial extrusion (MATE) (TC 2.A.66.1) family. MepA subfamily.</text>
</comment>
<dbReference type="InterPro" id="IPR051327">
    <property type="entry name" value="MATE_MepA_subfamily"/>
</dbReference>
<evidence type="ECO:0000256" key="5">
    <source>
        <dbReference type="ARBA" id="ARBA00022475"/>
    </source>
</evidence>
<feature type="transmembrane region" description="Helical" evidence="10">
    <location>
        <begin position="428"/>
        <end position="451"/>
    </location>
</feature>
<name>A0A2K2F746_9CLOT</name>
<dbReference type="AlphaFoldDB" id="A0A2K2F746"/>
<dbReference type="Pfam" id="PF01554">
    <property type="entry name" value="MatE"/>
    <property type="match status" value="2"/>
</dbReference>
<dbReference type="EMBL" id="NIOJ01000077">
    <property type="protein sequence ID" value="PNT95075.1"/>
    <property type="molecule type" value="Genomic_DNA"/>
</dbReference>
<dbReference type="Proteomes" id="UP000236151">
    <property type="component" value="Unassembled WGS sequence"/>
</dbReference>
<evidence type="ECO:0000256" key="10">
    <source>
        <dbReference type="SAM" id="Phobius"/>
    </source>
</evidence>
<comment type="caution">
    <text evidence="11">The sequence shown here is derived from an EMBL/GenBank/DDBJ whole genome shotgun (WGS) entry which is preliminary data.</text>
</comment>
<dbReference type="PANTHER" id="PTHR43823">
    <property type="entry name" value="SPORULATION PROTEIN YKVU"/>
    <property type="match status" value="1"/>
</dbReference>
<dbReference type="GO" id="GO:0042910">
    <property type="term" value="F:xenobiotic transmembrane transporter activity"/>
    <property type="evidence" value="ECO:0007669"/>
    <property type="project" value="InterPro"/>
</dbReference>
<keyword evidence="7 10" id="KW-1133">Transmembrane helix</keyword>
<dbReference type="PANTHER" id="PTHR43823:SF3">
    <property type="entry name" value="MULTIDRUG EXPORT PROTEIN MEPA"/>
    <property type="match status" value="1"/>
</dbReference>
<dbReference type="GO" id="GO:0015297">
    <property type="term" value="F:antiporter activity"/>
    <property type="evidence" value="ECO:0007669"/>
    <property type="project" value="InterPro"/>
</dbReference>
<feature type="transmembrane region" description="Helical" evidence="10">
    <location>
        <begin position="400"/>
        <end position="422"/>
    </location>
</feature>
<keyword evidence="5" id="KW-1003">Cell membrane</keyword>
<keyword evidence="9" id="KW-0046">Antibiotic resistance</keyword>